<evidence type="ECO:0000313" key="2">
    <source>
        <dbReference type="Proteomes" id="UP001596528"/>
    </source>
</evidence>
<evidence type="ECO:0000313" key="1">
    <source>
        <dbReference type="EMBL" id="MFC7750157.1"/>
    </source>
</evidence>
<dbReference type="RefSeq" id="WP_170209517.1">
    <property type="nucleotide sequence ID" value="NZ_JBHTGQ010000020.1"/>
</dbReference>
<organism evidence="1 2">
    <name type="scientific">Paenibacillus thermoaerophilus</name>
    <dbReference type="NCBI Taxonomy" id="1215385"/>
    <lineage>
        <taxon>Bacteria</taxon>
        <taxon>Bacillati</taxon>
        <taxon>Bacillota</taxon>
        <taxon>Bacilli</taxon>
        <taxon>Bacillales</taxon>
        <taxon>Paenibacillaceae</taxon>
        <taxon>Paenibacillus</taxon>
    </lineage>
</organism>
<protein>
    <submittedName>
        <fullName evidence="1">Uncharacterized protein</fullName>
    </submittedName>
</protein>
<name>A0ABW2V1W2_9BACL</name>
<gene>
    <name evidence="1" type="ORF">ACFQWB_09475</name>
</gene>
<proteinExistence type="predicted"/>
<dbReference type="EMBL" id="JBHTGQ010000020">
    <property type="protein sequence ID" value="MFC7750157.1"/>
    <property type="molecule type" value="Genomic_DNA"/>
</dbReference>
<accession>A0ABW2V1W2</accession>
<keyword evidence="2" id="KW-1185">Reference proteome</keyword>
<reference evidence="2" key="1">
    <citation type="journal article" date="2019" name="Int. J. Syst. Evol. Microbiol.">
        <title>The Global Catalogue of Microorganisms (GCM) 10K type strain sequencing project: providing services to taxonomists for standard genome sequencing and annotation.</title>
        <authorList>
            <consortium name="The Broad Institute Genomics Platform"/>
            <consortium name="The Broad Institute Genome Sequencing Center for Infectious Disease"/>
            <person name="Wu L."/>
            <person name="Ma J."/>
        </authorList>
    </citation>
    <scope>NUCLEOTIDE SEQUENCE [LARGE SCALE GENOMIC DNA]</scope>
    <source>
        <strain evidence="2">JCM 18657</strain>
    </source>
</reference>
<sequence>MIDTILLLLILLVLLNINSKLPRRDLIKEAAERDEAKKEQFRRDLEDRLRSEAQSEKD</sequence>
<comment type="caution">
    <text evidence="1">The sequence shown here is derived from an EMBL/GenBank/DDBJ whole genome shotgun (WGS) entry which is preliminary data.</text>
</comment>
<dbReference type="Proteomes" id="UP001596528">
    <property type="component" value="Unassembled WGS sequence"/>
</dbReference>